<dbReference type="InterPro" id="IPR001848">
    <property type="entry name" value="Ribosomal_uS10"/>
</dbReference>
<dbReference type="Proteomes" id="UP000077521">
    <property type="component" value="Unassembled WGS sequence"/>
</dbReference>
<feature type="compositionally biased region" description="Low complexity" evidence="4">
    <location>
        <begin position="64"/>
        <end position="74"/>
    </location>
</feature>
<dbReference type="Pfam" id="PF00338">
    <property type="entry name" value="Ribosomal_S10"/>
    <property type="match status" value="1"/>
</dbReference>
<evidence type="ECO:0000259" key="5">
    <source>
        <dbReference type="SMART" id="SM01403"/>
    </source>
</evidence>
<dbReference type="GO" id="GO:0003735">
    <property type="term" value="F:structural constituent of ribosome"/>
    <property type="evidence" value="ECO:0007669"/>
    <property type="project" value="InterPro"/>
</dbReference>
<dbReference type="PANTHER" id="PTHR11700">
    <property type="entry name" value="30S RIBOSOMAL PROTEIN S10 FAMILY MEMBER"/>
    <property type="match status" value="1"/>
</dbReference>
<reference evidence="6" key="1">
    <citation type="submission" date="2016-04" db="EMBL/GenBank/DDBJ databases">
        <authorList>
            <person name="Nguyen H.D."/>
            <person name="Samba Siva P."/>
            <person name="Cullis J."/>
            <person name="Levesque C.A."/>
            <person name="Hambleton S."/>
        </authorList>
    </citation>
    <scope>NUCLEOTIDE SEQUENCE</scope>
    <source>
        <strain evidence="6">DAOMC 236416</strain>
    </source>
</reference>
<dbReference type="AlphaFoldDB" id="A0A177TUN4"/>
<evidence type="ECO:0000256" key="2">
    <source>
        <dbReference type="ARBA" id="ARBA00022980"/>
    </source>
</evidence>
<feature type="region of interest" description="Disordered" evidence="4">
    <location>
        <begin position="1"/>
        <end position="93"/>
    </location>
</feature>
<dbReference type="EMBL" id="LWDF02000119">
    <property type="protein sequence ID" value="KAE8257256.1"/>
    <property type="molecule type" value="Genomic_DNA"/>
</dbReference>
<feature type="domain" description="Small ribosomal subunit protein uS10" evidence="5">
    <location>
        <begin position="122"/>
        <end position="221"/>
    </location>
</feature>
<feature type="compositionally biased region" description="Low complexity" evidence="4">
    <location>
        <begin position="11"/>
        <end position="25"/>
    </location>
</feature>
<comment type="caution">
    <text evidence="6">The sequence shown here is derived from an EMBL/GenBank/DDBJ whole genome shotgun (WGS) entry which is preliminary data.</text>
</comment>
<comment type="similarity">
    <text evidence="1">Belongs to the universal ribosomal protein uS10 family.</text>
</comment>
<gene>
    <name evidence="6" type="ORF">A4X13_0g2477</name>
</gene>
<feature type="compositionally biased region" description="Low complexity" evidence="4">
    <location>
        <begin position="42"/>
        <end position="55"/>
    </location>
</feature>
<keyword evidence="7" id="KW-1185">Reference proteome</keyword>
<proteinExistence type="inferred from homology"/>
<dbReference type="SUPFAM" id="SSF54999">
    <property type="entry name" value="Ribosomal protein S10"/>
    <property type="match status" value="1"/>
</dbReference>
<keyword evidence="3" id="KW-0687">Ribonucleoprotein</keyword>
<evidence type="ECO:0000313" key="6">
    <source>
        <dbReference type="EMBL" id="KAE8257256.1"/>
    </source>
</evidence>
<dbReference type="GO" id="GO:1990904">
    <property type="term" value="C:ribonucleoprotein complex"/>
    <property type="evidence" value="ECO:0007669"/>
    <property type="project" value="UniProtKB-KW"/>
</dbReference>
<organism evidence="6 7">
    <name type="scientific">Tilletia indica</name>
    <dbReference type="NCBI Taxonomy" id="43049"/>
    <lineage>
        <taxon>Eukaryota</taxon>
        <taxon>Fungi</taxon>
        <taxon>Dikarya</taxon>
        <taxon>Basidiomycota</taxon>
        <taxon>Ustilaginomycotina</taxon>
        <taxon>Exobasidiomycetes</taxon>
        <taxon>Tilletiales</taxon>
        <taxon>Tilletiaceae</taxon>
        <taxon>Tilletia</taxon>
    </lineage>
</organism>
<evidence type="ECO:0000256" key="4">
    <source>
        <dbReference type="SAM" id="MobiDB-lite"/>
    </source>
</evidence>
<dbReference type="Gene3D" id="3.30.70.600">
    <property type="entry name" value="Ribosomal protein S10 domain"/>
    <property type="match status" value="1"/>
</dbReference>
<feature type="compositionally biased region" description="Low complexity" evidence="4">
    <location>
        <begin position="242"/>
        <end position="270"/>
    </location>
</feature>
<feature type="region of interest" description="Disordered" evidence="4">
    <location>
        <begin position="231"/>
        <end position="270"/>
    </location>
</feature>
<keyword evidence="2" id="KW-0689">Ribosomal protein</keyword>
<dbReference type="GO" id="GO:0006412">
    <property type="term" value="P:translation"/>
    <property type="evidence" value="ECO:0007669"/>
    <property type="project" value="InterPro"/>
</dbReference>
<evidence type="ECO:0000256" key="1">
    <source>
        <dbReference type="ARBA" id="ARBA00007102"/>
    </source>
</evidence>
<sequence>MNVSRTAISLARRTAASETAASFRSLSRVGPSRWISSTALRTQAQEAAASTSSESNRQAPPPSTSSEHSPTQSPAQGAGREQNVQSSGDKFVPPPIPQTFEELRYFQPPESAPLTHGVHVATLSLWTYGPTLHNLENFSIFALRVMGSLGIPHSGIARLPTRTSLWTVPKSPFVHKKAQENFERRTHRRAIKMWDANPEVVDRCLAFLREHSMAEVHSKAQLFRYVDLPSTSDSEVPKALEPATPTSDTTATAASTADSDSAPQATAEKP</sequence>
<dbReference type="InterPro" id="IPR036838">
    <property type="entry name" value="Ribosomal_uS10_dom_sf"/>
</dbReference>
<evidence type="ECO:0000256" key="3">
    <source>
        <dbReference type="ARBA" id="ARBA00023274"/>
    </source>
</evidence>
<dbReference type="InterPro" id="IPR027486">
    <property type="entry name" value="Ribosomal_uS10_dom"/>
</dbReference>
<name>A0A177TUN4_9BASI</name>
<accession>A0A177TUN4</accession>
<reference evidence="6" key="2">
    <citation type="journal article" date="2019" name="IMA Fungus">
        <title>Genome sequencing and comparison of five Tilletia species to identify candidate genes for the detection of regulated species infecting wheat.</title>
        <authorList>
            <person name="Nguyen H.D.T."/>
            <person name="Sultana T."/>
            <person name="Kesanakurti P."/>
            <person name="Hambleton S."/>
        </authorList>
    </citation>
    <scope>NUCLEOTIDE SEQUENCE</scope>
    <source>
        <strain evidence="6">DAOMC 236416</strain>
    </source>
</reference>
<evidence type="ECO:0000313" key="7">
    <source>
        <dbReference type="Proteomes" id="UP000077521"/>
    </source>
</evidence>
<dbReference type="GO" id="GO:0005840">
    <property type="term" value="C:ribosome"/>
    <property type="evidence" value="ECO:0007669"/>
    <property type="project" value="UniProtKB-KW"/>
</dbReference>
<protein>
    <recommendedName>
        <fullName evidence="5">Small ribosomal subunit protein uS10 domain-containing protein</fullName>
    </recommendedName>
</protein>
<dbReference type="SMART" id="SM01403">
    <property type="entry name" value="Ribosomal_S10"/>
    <property type="match status" value="1"/>
</dbReference>
<dbReference type="HAMAP" id="MF_00508">
    <property type="entry name" value="Ribosomal_uS10"/>
    <property type="match status" value="1"/>
</dbReference>